<accession>A0A1I7XSP7</accession>
<keyword evidence="1" id="KW-1185">Reference proteome</keyword>
<organism evidence="1 2">
    <name type="scientific">Heterorhabditis bacteriophora</name>
    <name type="common">Entomopathogenic nematode worm</name>
    <dbReference type="NCBI Taxonomy" id="37862"/>
    <lineage>
        <taxon>Eukaryota</taxon>
        <taxon>Metazoa</taxon>
        <taxon>Ecdysozoa</taxon>
        <taxon>Nematoda</taxon>
        <taxon>Chromadorea</taxon>
        <taxon>Rhabditida</taxon>
        <taxon>Rhabditina</taxon>
        <taxon>Rhabditomorpha</taxon>
        <taxon>Strongyloidea</taxon>
        <taxon>Heterorhabditidae</taxon>
        <taxon>Heterorhabditis</taxon>
    </lineage>
</organism>
<dbReference type="Proteomes" id="UP000095283">
    <property type="component" value="Unplaced"/>
</dbReference>
<protein>
    <submittedName>
        <fullName evidence="2">Uncharacterized protein</fullName>
    </submittedName>
</protein>
<evidence type="ECO:0000313" key="2">
    <source>
        <dbReference type="WBParaSite" id="Hba_20560"/>
    </source>
</evidence>
<dbReference type="WBParaSite" id="Hba_20560">
    <property type="protein sequence ID" value="Hba_20560"/>
    <property type="gene ID" value="Hba_20560"/>
</dbReference>
<dbReference type="AlphaFoldDB" id="A0A1I7XSP7"/>
<evidence type="ECO:0000313" key="1">
    <source>
        <dbReference type="Proteomes" id="UP000095283"/>
    </source>
</evidence>
<reference evidence="2" key="1">
    <citation type="submission" date="2016-11" db="UniProtKB">
        <authorList>
            <consortium name="WormBaseParasite"/>
        </authorList>
    </citation>
    <scope>IDENTIFICATION</scope>
</reference>
<proteinExistence type="predicted"/>
<name>A0A1I7XSP7_HETBA</name>
<sequence length="52" mass="6349">MFALSFYDFLSSDVYILDSFVKKKRHRFGGHYIIYPCLYYIHQSVDNLRPRQ</sequence>